<comment type="caution">
    <text evidence="3">The sequence shown here is derived from an EMBL/GenBank/DDBJ whole genome shotgun (WGS) entry which is preliminary data.</text>
</comment>
<dbReference type="GO" id="GO:0005829">
    <property type="term" value="C:cytosol"/>
    <property type="evidence" value="ECO:0007669"/>
    <property type="project" value="TreeGrafter"/>
</dbReference>
<evidence type="ECO:0000313" key="4">
    <source>
        <dbReference type="Proteomes" id="UP000054123"/>
    </source>
</evidence>
<dbReference type="CDD" id="cd00093">
    <property type="entry name" value="HTH_XRE"/>
    <property type="match status" value="1"/>
</dbReference>
<organism evidence="3 4">
    <name type="scientific">Mannheimia granulomatis</name>
    <dbReference type="NCBI Taxonomy" id="85402"/>
    <lineage>
        <taxon>Bacteria</taxon>
        <taxon>Pseudomonadati</taxon>
        <taxon>Pseudomonadota</taxon>
        <taxon>Gammaproteobacteria</taxon>
        <taxon>Pasteurellales</taxon>
        <taxon>Pasteurellaceae</taxon>
        <taxon>Mannheimia</taxon>
    </lineage>
</organism>
<keyword evidence="1" id="KW-0238">DNA-binding</keyword>
<dbReference type="AlphaFoldDB" id="A0A011P7L6"/>
<dbReference type="InterPro" id="IPR001387">
    <property type="entry name" value="Cro/C1-type_HTH"/>
</dbReference>
<dbReference type="SMART" id="SM00530">
    <property type="entry name" value="HTH_XRE"/>
    <property type="match status" value="1"/>
</dbReference>
<dbReference type="EMBL" id="JANJ01000003">
    <property type="protein sequence ID" value="EXI62424.1"/>
    <property type="molecule type" value="Genomic_DNA"/>
</dbReference>
<dbReference type="GO" id="GO:0003677">
    <property type="term" value="F:DNA binding"/>
    <property type="evidence" value="ECO:0007669"/>
    <property type="project" value="UniProtKB-KW"/>
</dbReference>
<evidence type="ECO:0000259" key="2">
    <source>
        <dbReference type="PROSITE" id="PS50943"/>
    </source>
</evidence>
<dbReference type="PANTHER" id="PTHR46797">
    <property type="entry name" value="HTH-TYPE TRANSCRIPTIONAL REGULATOR"/>
    <property type="match status" value="1"/>
</dbReference>
<dbReference type="Proteomes" id="UP000054123">
    <property type="component" value="Unassembled WGS sequence"/>
</dbReference>
<evidence type="ECO:0000313" key="3">
    <source>
        <dbReference type="EMBL" id="EXI62424.1"/>
    </source>
</evidence>
<dbReference type="SUPFAM" id="SSF47413">
    <property type="entry name" value="lambda repressor-like DNA-binding domains"/>
    <property type="match status" value="1"/>
</dbReference>
<dbReference type="Pfam" id="PF01381">
    <property type="entry name" value="HTH_3"/>
    <property type="match status" value="1"/>
</dbReference>
<sequence length="129" mass="14750">MNVNEKIRFLREARGWSQEEMAERVGLSVHGYSKIERGETQLNISRLRQICEVLNYDMLELMTLGEKNVIYFQESGNNHSINIINPTSENLVSEIAQLKQTISHQAEIIEMQKAQIETLNALIASMKSA</sequence>
<protein>
    <submittedName>
        <fullName evidence="3">Transcriptional regulator</fullName>
    </submittedName>
</protein>
<dbReference type="InterPro" id="IPR010982">
    <property type="entry name" value="Lambda_DNA-bd_dom_sf"/>
</dbReference>
<dbReference type="PATRIC" id="fig|1450449.3.peg.768"/>
<evidence type="ECO:0000256" key="1">
    <source>
        <dbReference type="ARBA" id="ARBA00023125"/>
    </source>
</evidence>
<dbReference type="PROSITE" id="PS50943">
    <property type="entry name" value="HTH_CROC1"/>
    <property type="match status" value="1"/>
</dbReference>
<dbReference type="GO" id="GO:0003700">
    <property type="term" value="F:DNA-binding transcription factor activity"/>
    <property type="evidence" value="ECO:0007669"/>
    <property type="project" value="TreeGrafter"/>
</dbReference>
<reference evidence="3 4" key="1">
    <citation type="journal article" date="2014" name="Genome Announc.">
        <title>Genome Sequence of a Presumptive Mannheimia haemolytica Strain with an A1/A6-Cross-Reactive Serotype from a White-Tailed Deer (Odocoileus virginianus).</title>
        <authorList>
            <person name="Lawrence P.K."/>
            <person name="Bey R.F."/>
            <person name="Wiener B."/>
            <person name="Kittichotirat W."/>
            <person name="Bumgarner R.E."/>
        </authorList>
    </citation>
    <scope>NUCLEOTIDE SEQUENCE [LARGE SCALE GENOMIC DNA]</scope>
    <source>
        <strain evidence="3 4">PKL10</strain>
    </source>
</reference>
<feature type="domain" description="HTH cro/C1-type" evidence="2">
    <location>
        <begin position="7"/>
        <end position="61"/>
    </location>
</feature>
<dbReference type="Gene3D" id="1.10.260.40">
    <property type="entry name" value="lambda repressor-like DNA-binding domains"/>
    <property type="match status" value="1"/>
</dbReference>
<gene>
    <name evidence="3" type="ORF">AK33_04000</name>
</gene>
<dbReference type="PANTHER" id="PTHR46797:SF1">
    <property type="entry name" value="METHYLPHOSPHONATE SYNTHASE"/>
    <property type="match status" value="1"/>
</dbReference>
<accession>A0A011P7L6</accession>
<dbReference type="InterPro" id="IPR050807">
    <property type="entry name" value="TransReg_Diox_bact_type"/>
</dbReference>
<dbReference type="RefSeq" id="WP_042802120.1">
    <property type="nucleotide sequence ID" value="NZ_AVSP01000013.1"/>
</dbReference>
<keyword evidence="4" id="KW-1185">Reference proteome</keyword>
<proteinExistence type="predicted"/>
<name>A0A011P7L6_9PAST</name>
<dbReference type="OrthoDB" id="5678656at2"/>